<dbReference type="Pfam" id="PF12784">
    <property type="entry name" value="PDDEXK_2"/>
    <property type="match status" value="1"/>
</dbReference>
<organism evidence="1 2">
    <name type="scientific">Candidatus Eisenbergiella intestinigallinarum</name>
    <dbReference type="NCBI Taxonomy" id="2838549"/>
    <lineage>
        <taxon>Bacteria</taxon>
        <taxon>Bacillati</taxon>
        <taxon>Bacillota</taxon>
        <taxon>Clostridia</taxon>
        <taxon>Lachnospirales</taxon>
        <taxon>Lachnospiraceae</taxon>
        <taxon>Eisenbergiella</taxon>
    </lineage>
</organism>
<accession>A0A9D2QGS1</accession>
<evidence type="ECO:0000313" key="2">
    <source>
        <dbReference type="Proteomes" id="UP000823922"/>
    </source>
</evidence>
<protein>
    <submittedName>
        <fullName evidence="1">Rpn family recombination-promoting nuclease/putative transposase</fullName>
    </submittedName>
</protein>
<comment type="caution">
    <text evidence="1">The sequence shown here is derived from an EMBL/GenBank/DDBJ whole genome shotgun (WGS) entry which is preliminary data.</text>
</comment>
<dbReference type="EMBL" id="DWVS01000098">
    <property type="protein sequence ID" value="HJC87174.1"/>
    <property type="molecule type" value="Genomic_DNA"/>
</dbReference>
<dbReference type="AlphaFoldDB" id="A0A9D2QGS1"/>
<feature type="non-terminal residue" evidence="1">
    <location>
        <position position="221"/>
    </location>
</feature>
<dbReference type="Proteomes" id="UP000823922">
    <property type="component" value="Unassembled WGS sequence"/>
</dbReference>
<reference evidence="1" key="1">
    <citation type="journal article" date="2021" name="PeerJ">
        <title>Extensive microbial diversity within the chicken gut microbiome revealed by metagenomics and culture.</title>
        <authorList>
            <person name="Gilroy R."/>
            <person name="Ravi A."/>
            <person name="Getino M."/>
            <person name="Pursley I."/>
            <person name="Horton D.L."/>
            <person name="Alikhan N.F."/>
            <person name="Baker D."/>
            <person name="Gharbi K."/>
            <person name="Hall N."/>
            <person name="Watson M."/>
            <person name="Adriaenssens E.M."/>
            <person name="Foster-Nyarko E."/>
            <person name="Jarju S."/>
            <person name="Secka A."/>
            <person name="Antonio M."/>
            <person name="Oren A."/>
            <person name="Chaudhuri R.R."/>
            <person name="La Ragione R."/>
            <person name="Hildebrand F."/>
            <person name="Pallen M.J."/>
        </authorList>
    </citation>
    <scope>NUCLEOTIDE SEQUENCE</scope>
    <source>
        <strain evidence="1">ChiBcec1-1630</strain>
    </source>
</reference>
<gene>
    <name evidence="1" type="ORF">H9926_04060</name>
</gene>
<dbReference type="InterPro" id="IPR010106">
    <property type="entry name" value="RpnA"/>
</dbReference>
<proteinExistence type="predicted"/>
<dbReference type="NCBIfam" id="TIGR01784">
    <property type="entry name" value="T_den_put_tspse"/>
    <property type="match status" value="1"/>
</dbReference>
<name>A0A9D2QGS1_9FIRM</name>
<sequence>MEKTIQQLNLSDDFLFAKVMADSEICRRVLEKILKVPIRKVEAPATQRTIDLLFEGKGVRLDVYVNDDEGTVYNIEMQCNKKRNLPKRTRYYAGSIDLDLIAAGEDYINLKKAYVIFICTFDPFRDGRHIYTFENRCRENLSLSLGDESIKIFLNTRGTLDDVDAEMKEFLAYVEDTTDRFAAQAKSPLIRWIHRKVTEVKQNPKMEVEYMTLMQRDRENI</sequence>
<reference evidence="1" key="2">
    <citation type="submission" date="2021-04" db="EMBL/GenBank/DDBJ databases">
        <authorList>
            <person name="Gilroy R."/>
        </authorList>
    </citation>
    <scope>NUCLEOTIDE SEQUENCE</scope>
    <source>
        <strain evidence="1">ChiBcec1-1630</strain>
    </source>
</reference>
<evidence type="ECO:0000313" key="1">
    <source>
        <dbReference type="EMBL" id="HJC87174.1"/>
    </source>
</evidence>